<evidence type="ECO:0000313" key="1">
    <source>
        <dbReference type="EMBL" id="NEE10843.1"/>
    </source>
</evidence>
<comment type="caution">
    <text evidence="1">The sequence shown here is derived from an EMBL/GenBank/DDBJ whole genome shotgun (WGS) entry which is preliminary data.</text>
</comment>
<reference evidence="1" key="1">
    <citation type="submission" date="2020-01" db="EMBL/GenBank/DDBJ databases">
        <title>Insect and environment-associated Actinomycetes.</title>
        <authorList>
            <person name="Currrie C."/>
            <person name="Chevrette M."/>
            <person name="Carlson C."/>
            <person name="Stubbendieck R."/>
            <person name="Wendt-Pienkowski E."/>
        </authorList>
    </citation>
    <scope>NUCLEOTIDE SEQUENCE</scope>
    <source>
        <strain evidence="1">SID7499</strain>
    </source>
</reference>
<accession>A0A6G3WZJ8</accession>
<feature type="non-terminal residue" evidence="1">
    <location>
        <position position="90"/>
    </location>
</feature>
<proteinExistence type="predicted"/>
<evidence type="ECO:0008006" key="2">
    <source>
        <dbReference type="Google" id="ProtNLM"/>
    </source>
</evidence>
<dbReference type="SUPFAM" id="SSF52777">
    <property type="entry name" value="CoA-dependent acyltransferases"/>
    <property type="match status" value="1"/>
</dbReference>
<name>A0A6G3WZJ8_9ACTN</name>
<dbReference type="AlphaFoldDB" id="A0A6G3WZJ8"/>
<feature type="non-terminal residue" evidence="1">
    <location>
        <position position="1"/>
    </location>
</feature>
<gene>
    <name evidence="1" type="ORF">G3M58_30835</name>
</gene>
<sequence>GAGGEAWTLHVPEAPALTDDALTVRPDVLPLTDAITAASRTAVGELDPHTGRMLRAAFLDPGDGGPGRLLLVAHHLVVDAVSWRILLPDL</sequence>
<dbReference type="InterPro" id="IPR023213">
    <property type="entry name" value="CAT-like_dom_sf"/>
</dbReference>
<organism evidence="1">
    <name type="scientific">Streptomyces sp. SID7499</name>
    <dbReference type="NCBI Taxonomy" id="2706086"/>
    <lineage>
        <taxon>Bacteria</taxon>
        <taxon>Bacillati</taxon>
        <taxon>Actinomycetota</taxon>
        <taxon>Actinomycetes</taxon>
        <taxon>Kitasatosporales</taxon>
        <taxon>Streptomycetaceae</taxon>
        <taxon>Streptomyces</taxon>
    </lineage>
</organism>
<dbReference type="EMBL" id="JAAGMN010003241">
    <property type="protein sequence ID" value="NEE10843.1"/>
    <property type="molecule type" value="Genomic_DNA"/>
</dbReference>
<dbReference type="Gene3D" id="3.30.559.10">
    <property type="entry name" value="Chloramphenicol acetyltransferase-like domain"/>
    <property type="match status" value="1"/>
</dbReference>
<protein>
    <recommendedName>
        <fullName evidence="2">Condensation domain-containing protein</fullName>
    </recommendedName>
</protein>